<evidence type="ECO:0000313" key="2">
    <source>
        <dbReference type="EMBL" id="MFL4469779.1"/>
    </source>
</evidence>
<feature type="transmembrane region" description="Helical" evidence="1">
    <location>
        <begin position="29"/>
        <end position="51"/>
    </location>
</feature>
<protein>
    <submittedName>
        <fullName evidence="2">Phenylalanyl-tRNA synthetase subunit beta</fullName>
    </submittedName>
</protein>
<organism evidence="2 3">
    <name type="scientific">Tateyamaria armeniaca</name>
    <dbReference type="NCBI Taxonomy" id="2518930"/>
    <lineage>
        <taxon>Bacteria</taxon>
        <taxon>Pseudomonadati</taxon>
        <taxon>Pseudomonadota</taxon>
        <taxon>Alphaproteobacteria</taxon>
        <taxon>Rhodobacterales</taxon>
        <taxon>Roseobacteraceae</taxon>
        <taxon>Tateyamaria</taxon>
    </lineage>
</organism>
<keyword evidence="1" id="KW-1133">Transmembrane helix</keyword>
<dbReference type="EMBL" id="JBHDIY010000002">
    <property type="protein sequence ID" value="MFL4469779.1"/>
    <property type="molecule type" value="Genomic_DNA"/>
</dbReference>
<sequence>MKYYLVAIMVALIIIAHVFLWLSDMEPGLILTFTILNAIGWSIVFLPILFIDRWLDAIKRRNNSDHDNLT</sequence>
<evidence type="ECO:0000313" key="3">
    <source>
        <dbReference type="Proteomes" id="UP001627408"/>
    </source>
</evidence>
<reference evidence="2 3" key="1">
    <citation type="submission" date="2024-08" db="EMBL/GenBank/DDBJ databases">
        <title>Tateyamaria sp. nov., isolated from marine algae.</title>
        <authorList>
            <person name="Choi B.J."/>
            <person name="Kim J.M."/>
            <person name="Lee J.K."/>
            <person name="Choi D.G."/>
            <person name="Bayburt H."/>
            <person name="Baek J.H."/>
            <person name="Han D.M."/>
            <person name="Jeon C.O."/>
        </authorList>
    </citation>
    <scope>NUCLEOTIDE SEQUENCE [LARGE SCALE GENOMIC DNA]</scope>
    <source>
        <strain evidence="2 3">KMU-156</strain>
    </source>
</reference>
<dbReference type="Proteomes" id="UP001627408">
    <property type="component" value="Unassembled WGS sequence"/>
</dbReference>
<keyword evidence="1" id="KW-0812">Transmembrane</keyword>
<proteinExistence type="predicted"/>
<evidence type="ECO:0000256" key="1">
    <source>
        <dbReference type="SAM" id="Phobius"/>
    </source>
</evidence>
<gene>
    <name evidence="2" type="ORF">ACERZ8_07830</name>
</gene>
<name>A0ABW8UVV9_9RHOB</name>
<dbReference type="RefSeq" id="WP_407591684.1">
    <property type="nucleotide sequence ID" value="NZ_JBHDIY010000002.1"/>
</dbReference>
<keyword evidence="3" id="KW-1185">Reference proteome</keyword>
<comment type="caution">
    <text evidence="2">The sequence shown here is derived from an EMBL/GenBank/DDBJ whole genome shotgun (WGS) entry which is preliminary data.</text>
</comment>
<feature type="transmembrane region" description="Helical" evidence="1">
    <location>
        <begin position="5"/>
        <end position="23"/>
    </location>
</feature>
<accession>A0ABW8UVV9</accession>
<keyword evidence="1" id="KW-0472">Membrane</keyword>